<gene>
    <name evidence="8" type="ORF">DGYR_LOCUS5550</name>
</gene>
<feature type="transmembrane region" description="Helical" evidence="6">
    <location>
        <begin position="199"/>
        <end position="219"/>
    </location>
</feature>
<dbReference type="EMBL" id="CAJFCJ010000007">
    <property type="protein sequence ID" value="CAD5116974.1"/>
    <property type="molecule type" value="Genomic_DNA"/>
</dbReference>
<keyword evidence="9" id="KW-1185">Reference proteome</keyword>
<dbReference type="InterPro" id="IPR005828">
    <property type="entry name" value="MFS_sugar_transport-like"/>
</dbReference>
<sequence length="624" mass="69835">MGLEATLQYLGRFGKYQIVTYIMIAVCMNFPTAWQLYGITFEGPSFPMPYGCDVKEHVGLPNGDDPCSYHPFVMKGNQQHPDWEKYKNQTLNGVHHYYDGSKQIGCEKYKYFPKPIYKFPEVDGTIQQEFDIVCDKINWITWSQVIFTGGSLVGAALCPPFGDYLGRRSIFFICQLLMCIFGIGMAFSPNLASFCVFQFLTGAFAMGNDLCGFVIACELFPKDMRSFVSPLIYAFFAIGSALLPLWSIIFPKWNHLQLFISVISLITLAYWPFCPESWRWLLSKGRKKEAEDCLNLAAIYNGIDRIDPAILHDGADEEENVVVNENDNFFTYMSKPKLLMYALAMAFIMGSSNLVYFGLGLMVATLSGDFYVNFACLALVEIIGVILAVLIVSFAGRRYPISGFFLWAAVFLFLAVIFDRAPSIDEHVDKDLKGKLITSFVVISKIGVTAAYCVILVYIQEIYPTFMRASGIGFTAGLGNIGTVMAPIAILSSKLEFDKFYIPIIVFGCVSFMAALATLLLPETLGRVLPTTINEVLHMPHTLTAEEWTEARRQACNIFFFWQSNKFAQAEQNGESNQEGSSYSVNNTKQNDKPQEFADKNGNGRDNPAYTGDKGGVTNTVIRI</sequence>
<feature type="transmembrane region" description="Helical" evidence="6">
    <location>
        <begin position="231"/>
        <end position="250"/>
    </location>
</feature>
<feature type="transmembrane region" description="Helical" evidence="6">
    <location>
        <begin position="170"/>
        <end position="187"/>
    </location>
</feature>
<keyword evidence="4 6" id="KW-0472">Membrane</keyword>
<feature type="transmembrane region" description="Helical" evidence="6">
    <location>
        <begin position="437"/>
        <end position="459"/>
    </location>
</feature>
<dbReference type="PANTHER" id="PTHR24064">
    <property type="entry name" value="SOLUTE CARRIER FAMILY 22 MEMBER"/>
    <property type="match status" value="1"/>
</dbReference>
<feature type="transmembrane region" description="Helical" evidence="6">
    <location>
        <begin position="256"/>
        <end position="274"/>
    </location>
</feature>
<evidence type="ECO:0000256" key="1">
    <source>
        <dbReference type="ARBA" id="ARBA00004141"/>
    </source>
</evidence>
<comment type="caution">
    <text evidence="8">The sequence shown here is derived from an EMBL/GenBank/DDBJ whole genome shotgun (WGS) entry which is preliminary data.</text>
</comment>
<feature type="domain" description="Major facilitator superfamily (MFS) profile" evidence="7">
    <location>
        <begin position="85"/>
        <end position="526"/>
    </location>
</feature>
<evidence type="ECO:0000313" key="9">
    <source>
        <dbReference type="Proteomes" id="UP000549394"/>
    </source>
</evidence>
<feature type="transmembrane region" description="Helical" evidence="6">
    <location>
        <begin position="139"/>
        <end position="158"/>
    </location>
</feature>
<dbReference type="GO" id="GO:0022857">
    <property type="term" value="F:transmembrane transporter activity"/>
    <property type="evidence" value="ECO:0007669"/>
    <property type="project" value="InterPro"/>
</dbReference>
<dbReference type="PROSITE" id="PS50850">
    <property type="entry name" value="MFS"/>
    <property type="match status" value="1"/>
</dbReference>
<keyword evidence="2 6" id="KW-0812">Transmembrane</keyword>
<dbReference type="Proteomes" id="UP000549394">
    <property type="component" value="Unassembled WGS sequence"/>
</dbReference>
<dbReference type="InterPro" id="IPR020846">
    <property type="entry name" value="MFS_dom"/>
</dbReference>
<evidence type="ECO:0000256" key="2">
    <source>
        <dbReference type="ARBA" id="ARBA00022692"/>
    </source>
</evidence>
<protein>
    <submittedName>
        <fullName evidence="8">DgyrCDS5811</fullName>
    </submittedName>
</protein>
<feature type="region of interest" description="Disordered" evidence="5">
    <location>
        <begin position="571"/>
        <end position="624"/>
    </location>
</feature>
<feature type="transmembrane region" description="Helical" evidence="6">
    <location>
        <begin position="18"/>
        <end position="37"/>
    </location>
</feature>
<feature type="transmembrane region" description="Helical" evidence="6">
    <location>
        <begin position="338"/>
        <end position="364"/>
    </location>
</feature>
<dbReference type="AlphaFoldDB" id="A0A7I8VQV8"/>
<feature type="compositionally biased region" description="Polar residues" evidence="5">
    <location>
        <begin position="571"/>
        <end position="589"/>
    </location>
</feature>
<evidence type="ECO:0000256" key="6">
    <source>
        <dbReference type="SAM" id="Phobius"/>
    </source>
</evidence>
<dbReference type="InterPro" id="IPR036259">
    <property type="entry name" value="MFS_trans_sf"/>
</dbReference>
<feature type="transmembrane region" description="Helical" evidence="6">
    <location>
        <begin position="471"/>
        <end position="494"/>
    </location>
</feature>
<keyword evidence="3 6" id="KW-1133">Transmembrane helix</keyword>
<evidence type="ECO:0000256" key="3">
    <source>
        <dbReference type="ARBA" id="ARBA00022989"/>
    </source>
</evidence>
<name>A0A7I8VQV8_9ANNE</name>
<feature type="compositionally biased region" description="Basic and acidic residues" evidence="5">
    <location>
        <begin position="590"/>
        <end position="603"/>
    </location>
</feature>
<reference evidence="8 9" key="1">
    <citation type="submission" date="2020-08" db="EMBL/GenBank/DDBJ databases">
        <authorList>
            <person name="Hejnol A."/>
        </authorList>
    </citation>
    <scope>NUCLEOTIDE SEQUENCE [LARGE SCALE GENOMIC DNA]</scope>
</reference>
<dbReference type="OrthoDB" id="3936150at2759"/>
<evidence type="ECO:0000256" key="5">
    <source>
        <dbReference type="SAM" id="MobiDB-lite"/>
    </source>
</evidence>
<feature type="transmembrane region" description="Helical" evidence="6">
    <location>
        <begin position="500"/>
        <end position="521"/>
    </location>
</feature>
<comment type="subcellular location">
    <subcellularLocation>
        <location evidence="1">Membrane</location>
        <topology evidence="1">Multi-pass membrane protein</topology>
    </subcellularLocation>
</comment>
<proteinExistence type="predicted"/>
<dbReference type="SUPFAM" id="SSF103473">
    <property type="entry name" value="MFS general substrate transporter"/>
    <property type="match status" value="1"/>
</dbReference>
<feature type="transmembrane region" description="Helical" evidence="6">
    <location>
        <begin position="370"/>
        <end position="392"/>
    </location>
</feature>
<evidence type="ECO:0000313" key="8">
    <source>
        <dbReference type="EMBL" id="CAD5116974.1"/>
    </source>
</evidence>
<feature type="transmembrane region" description="Helical" evidence="6">
    <location>
        <begin position="399"/>
        <end position="417"/>
    </location>
</feature>
<accession>A0A7I8VQV8</accession>
<dbReference type="Gene3D" id="1.20.1250.20">
    <property type="entry name" value="MFS general substrate transporter like domains"/>
    <property type="match status" value="1"/>
</dbReference>
<evidence type="ECO:0000259" key="7">
    <source>
        <dbReference type="PROSITE" id="PS50850"/>
    </source>
</evidence>
<dbReference type="GO" id="GO:0016020">
    <property type="term" value="C:membrane"/>
    <property type="evidence" value="ECO:0007669"/>
    <property type="project" value="UniProtKB-SubCell"/>
</dbReference>
<dbReference type="Pfam" id="PF00083">
    <property type="entry name" value="Sugar_tr"/>
    <property type="match status" value="1"/>
</dbReference>
<evidence type="ECO:0000256" key="4">
    <source>
        <dbReference type="ARBA" id="ARBA00023136"/>
    </source>
</evidence>
<organism evidence="8 9">
    <name type="scientific">Dimorphilus gyrociliatus</name>
    <dbReference type="NCBI Taxonomy" id="2664684"/>
    <lineage>
        <taxon>Eukaryota</taxon>
        <taxon>Metazoa</taxon>
        <taxon>Spiralia</taxon>
        <taxon>Lophotrochozoa</taxon>
        <taxon>Annelida</taxon>
        <taxon>Polychaeta</taxon>
        <taxon>Polychaeta incertae sedis</taxon>
        <taxon>Dinophilidae</taxon>
        <taxon>Dimorphilus</taxon>
    </lineage>
</organism>